<dbReference type="PANTHER" id="PTHR21212">
    <property type="entry name" value="BERNARDINELLI-SEIP CONGENITAL LIPODYSTROPHY 2 HOMOLOG BSCL2 PROTEIN"/>
    <property type="match status" value="1"/>
</dbReference>
<evidence type="ECO:0000313" key="9">
    <source>
        <dbReference type="EnsemblPlants" id="Ma03_p02300.1"/>
    </source>
</evidence>
<proteinExistence type="predicted"/>
<keyword evidence="5" id="KW-0443">Lipid metabolism</keyword>
<evidence type="ECO:0000256" key="1">
    <source>
        <dbReference type="ARBA" id="ARBA00004477"/>
    </source>
</evidence>
<evidence type="ECO:0000313" key="8">
    <source>
        <dbReference type="EMBL" id="CAG1848934.1"/>
    </source>
</evidence>
<dbReference type="Proteomes" id="UP000012960">
    <property type="component" value="Unplaced"/>
</dbReference>
<feature type="transmembrane region" description="Helical" evidence="7">
    <location>
        <begin position="59"/>
        <end position="78"/>
    </location>
</feature>
<keyword evidence="6 7" id="KW-0472">Membrane</keyword>
<dbReference type="GO" id="GO:0005789">
    <property type="term" value="C:endoplasmic reticulum membrane"/>
    <property type="evidence" value="ECO:0000318"/>
    <property type="project" value="GO_Central"/>
</dbReference>
<dbReference type="AlphaFoldDB" id="A0A804I7L6"/>
<dbReference type="OMA" id="RHKEDYR"/>
<dbReference type="EnsemblPlants" id="Ma03_t02300.1">
    <property type="protein sequence ID" value="Ma03_p02300.1"/>
    <property type="gene ID" value="Ma03_g02300"/>
</dbReference>
<organism evidence="9 10">
    <name type="scientific">Musa acuminata subsp. malaccensis</name>
    <name type="common">Wild banana</name>
    <name type="synonym">Musa malaccensis</name>
    <dbReference type="NCBI Taxonomy" id="214687"/>
    <lineage>
        <taxon>Eukaryota</taxon>
        <taxon>Viridiplantae</taxon>
        <taxon>Streptophyta</taxon>
        <taxon>Embryophyta</taxon>
        <taxon>Tracheophyta</taxon>
        <taxon>Spermatophyta</taxon>
        <taxon>Magnoliopsida</taxon>
        <taxon>Liliopsida</taxon>
        <taxon>Zingiberales</taxon>
        <taxon>Musaceae</taxon>
        <taxon>Musa</taxon>
    </lineage>
</organism>
<dbReference type="Gramene" id="Ma03_t02300.1">
    <property type="protein sequence ID" value="Ma03_p02300.1"/>
    <property type="gene ID" value="Ma03_g02300"/>
</dbReference>
<name>A0A804I7L6_MUSAM</name>
<feature type="transmembrane region" description="Helical" evidence="7">
    <location>
        <begin position="98"/>
        <end position="131"/>
    </location>
</feature>
<dbReference type="GO" id="GO:0140042">
    <property type="term" value="P:lipid droplet formation"/>
    <property type="evidence" value="ECO:0007669"/>
    <property type="project" value="UniProtKB-ARBA"/>
</dbReference>
<evidence type="ECO:0000313" key="10">
    <source>
        <dbReference type="Proteomes" id="UP000012960"/>
    </source>
</evidence>
<evidence type="ECO:0000256" key="7">
    <source>
        <dbReference type="SAM" id="Phobius"/>
    </source>
</evidence>
<evidence type="ECO:0000256" key="5">
    <source>
        <dbReference type="ARBA" id="ARBA00023098"/>
    </source>
</evidence>
<dbReference type="InterPro" id="IPR009617">
    <property type="entry name" value="Seipin"/>
</dbReference>
<dbReference type="GO" id="GO:0034389">
    <property type="term" value="P:lipid droplet organization"/>
    <property type="evidence" value="ECO:0000318"/>
    <property type="project" value="GO_Central"/>
</dbReference>
<comment type="subcellular location">
    <subcellularLocation>
        <location evidence="1">Endoplasmic reticulum membrane</location>
        <topology evidence="1">Multi-pass membrane protein</topology>
    </subcellularLocation>
</comment>
<reference evidence="9" key="2">
    <citation type="submission" date="2021-05" db="UniProtKB">
        <authorList>
            <consortium name="EnsemblPlants"/>
        </authorList>
    </citation>
    <scope>IDENTIFICATION</scope>
    <source>
        <strain evidence="9">subsp. malaccensis</strain>
    </source>
</reference>
<gene>
    <name evidence="8" type="ORF">GSMUA_205200.1</name>
</gene>
<reference evidence="8" key="1">
    <citation type="submission" date="2021-03" db="EMBL/GenBank/DDBJ databases">
        <authorList>
            <consortium name="Genoscope - CEA"/>
            <person name="William W."/>
        </authorList>
    </citation>
    <scope>NUCLEOTIDE SEQUENCE</scope>
    <source>
        <strain evidence="8">Doubled-haploid Pahang</strain>
    </source>
</reference>
<dbReference type="CDD" id="cd23995">
    <property type="entry name" value="Seipin_BSCL2_like"/>
    <property type="match status" value="1"/>
</dbReference>
<keyword evidence="3" id="KW-0256">Endoplasmic reticulum</keyword>
<keyword evidence="4 7" id="KW-1133">Transmembrane helix</keyword>
<keyword evidence="10" id="KW-1185">Reference proteome</keyword>
<keyword evidence="2 7" id="KW-0812">Transmembrane</keyword>
<accession>A0A804I7L6</accession>
<dbReference type="PANTHER" id="PTHR21212:SF5">
    <property type="entry name" value="SEIPIN-1"/>
    <property type="match status" value="1"/>
</dbReference>
<evidence type="ECO:0000256" key="3">
    <source>
        <dbReference type="ARBA" id="ARBA00022824"/>
    </source>
</evidence>
<dbReference type="OrthoDB" id="3990054at2759"/>
<evidence type="ECO:0000256" key="4">
    <source>
        <dbReference type="ARBA" id="ARBA00022989"/>
    </source>
</evidence>
<sequence length="419" mass="46630">MDGETHHHVRPRRRALLSAVTPPSSSTVEDTKYKEDDYSDDQLLTVPAGWMIKLVAIQVELITSCFLSLIAPFLYLYFQSQAVPSRFAHGVTALLRRLTFGILGAVCAMVILLAVMVVSVLLGVGLARLCVEEPVLLRQPLHFDYTQVHPNATVALRGAWRRGRAVPAGHSVSVSLMLLLPESDHNLRIGVFQVHAEVTSSTGNVIATSSQPCMLRFQSHPVRLMRTFVMGFPLLLGISSESQRVAIEMLGYKETRTRSEMVRVKLKPRAGTTELPQLYDAEVFMKSQLPWAKEVAHNWKWTFYVWTSLYMYILLLILLVCCFKPFVMPRLRRYGAGGLAEVKKDSMDDHRIEREMSDKRLSDALRALRQRGKRKALLRPELVEGAASSVAGGEAMAASEVIDDSGDFAASESSECVGG</sequence>
<evidence type="ECO:0000256" key="6">
    <source>
        <dbReference type="ARBA" id="ARBA00023136"/>
    </source>
</evidence>
<evidence type="ECO:0000256" key="2">
    <source>
        <dbReference type="ARBA" id="ARBA00022692"/>
    </source>
</evidence>
<feature type="transmembrane region" description="Helical" evidence="7">
    <location>
        <begin position="303"/>
        <end position="323"/>
    </location>
</feature>
<dbReference type="FunCoup" id="A0A804I7L6">
    <property type="interactions" value="5"/>
</dbReference>
<dbReference type="Pfam" id="PF06775">
    <property type="entry name" value="Seipin"/>
    <property type="match status" value="1"/>
</dbReference>
<dbReference type="EMBL" id="HG996468">
    <property type="protein sequence ID" value="CAG1848934.1"/>
    <property type="molecule type" value="Genomic_DNA"/>
</dbReference>
<dbReference type="GO" id="GO:0006629">
    <property type="term" value="P:lipid metabolic process"/>
    <property type="evidence" value="ECO:0007669"/>
    <property type="project" value="UniProtKB-KW"/>
</dbReference>
<protein>
    <submittedName>
        <fullName evidence="8">(wild Malaysian banana) hypothetical protein</fullName>
    </submittedName>
</protein>
<dbReference type="GO" id="GO:0019915">
    <property type="term" value="P:lipid storage"/>
    <property type="evidence" value="ECO:0000318"/>
    <property type="project" value="GO_Central"/>
</dbReference>